<dbReference type="InterPro" id="IPR006319">
    <property type="entry name" value="PEP_synth"/>
</dbReference>
<dbReference type="SUPFAM" id="SSF56059">
    <property type="entry name" value="Glutathione synthetase ATP-binding domain-like"/>
    <property type="match status" value="1"/>
</dbReference>
<evidence type="ECO:0000256" key="10">
    <source>
        <dbReference type="ARBA" id="ARBA00022777"/>
    </source>
</evidence>
<evidence type="ECO:0000256" key="11">
    <source>
        <dbReference type="ARBA" id="ARBA00022840"/>
    </source>
</evidence>
<dbReference type="SUPFAM" id="SSF52009">
    <property type="entry name" value="Phosphohistidine domain"/>
    <property type="match status" value="1"/>
</dbReference>
<keyword evidence="17" id="KW-0670">Pyruvate</keyword>
<name>A0A653AF58_UNCDX</name>
<dbReference type="Gene3D" id="3.50.30.10">
    <property type="entry name" value="Phosphohistidine domain"/>
    <property type="match status" value="1"/>
</dbReference>
<dbReference type="InterPro" id="IPR002192">
    <property type="entry name" value="PPDK_AMP/ATP-bd"/>
</dbReference>
<dbReference type="InterPro" id="IPR013815">
    <property type="entry name" value="ATP_grasp_subdomain_1"/>
</dbReference>
<evidence type="ECO:0000256" key="5">
    <source>
        <dbReference type="ARBA" id="ARBA00011996"/>
    </source>
</evidence>
<dbReference type="GO" id="GO:0006094">
    <property type="term" value="P:gluconeogenesis"/>
    <property type="evidence" value="ECO:0007669"/>
    <property type="project" value="UniProtKB-UniPathway"/>
</dbReference>
<protein>
    <recommendedName>
        <fullName evidence="6">Phosphoenolpyruvate synthase</fullName>
        <ecNumber evidence="5">2.7.9.2</ecNumber>
    </recommendedName>
    <alternativeName>
        <fullName evidence="13">Pyruvate, water dikinase</fullName>
    </alternativeName>
</protein>
<keyword evidence="10 17" id="KW-0418">Kinase</keyword>
<keyword evidence="11" id="KW-0067">ATP-binding</keyword>
<keyword evidence="9" id="KW-0547">Nucleotide-binding</keyword>
<comment type="catalytic activity">
    <reaction evidence="14">
        <text>pyruvate + ATP + H2O = phosphoenolpyruvate + AMP + phosphate + 2 H(+)</text>
        <dbReference type="Rhea" id="RHEA:11364"/>
        <dbReference type="ChEBI" id="CHEBI:15361"/>
        <dbReference type="ChEBI" id="CHEBI:15377"/>
        <dbReference type="ChEBI" id="CHEBI:15378"/>
        <dbReference type="ChEBI" id="CHEBI:30616"/>
        <dbReference type="ChEBI" id="CHEBI:43474"/>
        <dbReference type="ChEBI" id="CHEBI:58702"/>
        <dbReference type="ChEBI" id="CHEBI:456215"/>
        <dbReference type="EC" id="2.7.9.2"/>
    </reaction>
</comment>
<evidence type="ECO:0000313" key="17">
    <source>
        <dbReference type="EMBL" id="VBB46676.1"/>
    </source>
</evidence>
<organism evidence="17">
    <name type="scientific">Uncultured Desulfatiglans sp</name>
    <dbReference type="NCBI Taxonomy" id="1748965"/>
    <lineage>
        <taxon>Bacteria</taxon>
        <taxon>Pseudomonadati</taxon>
        <taxon>Thermodesulfobacteriota</taxon>
        <taxon>Desulfobacteria</taxon>
        <taxon>Desulfatiglandales</taxon>
        <taxon>Desulfatiglandaceae</taxon>
        <taxon>Desulfatiglans</taxon>
        <taxon>environmental samples</taxon>
    </lineage>
</organism>
<evidence type="ECO:0000256" key="8">
    <source>
        <dbReference type="ARBA" id="ARBA00022723"/>
    </source>
</evidence>
<evidence type="ECO:0000256" key="4">
    <source>
        <dbReference type="ARBA" id="ARBA00007837"/>
    </source>
</evidence>
<dbReference type="Gene3D" id="2.60.120.560">
    <property type="entry name" value="Exo-inulinase, domain 1"/>
    <property type="match status" value="1"/>
</dbReference>
<dbReference type="GO" id="GO:0005524">
    <property type="term" value="F:ATP binding"/>
    <property type="evidence" value="ECO:0007669"/>
    <property type="project" value="UniProtKB-KW"/>
</dbReference>
<keyword evidence="12" id="KW-0460">Magnesium</keyword>
<comment type="similarity">
    <text evidence="4">Belongs to the PEP-utilizing enzyme family.</text>
</comment>
<dbReference type="Pfam" id="PF01326">
    <property type="entry name" value="PPDK_N"/>
    <property type="match status" value="1"/>
</dbReference>
<evidence type="ECO:0000256" key="7">
    <source>
        <dbReference type="ARBA" id="ARBA00022679"/>
    </source>
</evidence>
<dbReference type="Pfam" id="PF00391">
    <property type="entry name" value="PEP-utilizers"/>
    <property type="match status" value="1"/>
</dbReference>
<evidence type="ECO:0000256" key="2">
    <source>
        <dbReference type="ARBA" id="ARBA00002988"/>
    </source>
</evidence>
<dbReference type="InterPro" id="IPR008279">
    <property type="entry name" value="PEP-util_enz_mobile_dom"/>
</dbReference>
<dbReference type="AlphaFoldDB" id="A0A653AF58"/>
<keyword evidence="8" id="KW-0479">Metal-binding</keyword>
<evidence type="ECO:0000256" key="14">
    <source>
        <dbReference type="ARBA" id="ARBA00047700"/>
    </source>
</evidence>
<dbReference type="GO" id="GO:0046872">
    <property type="term" value="F:metal ion binding"/>
    <property type="evidence" value="ECO:0007669"/>
    <property type="project" value="UniProtKB-KW"/>
</dbReference>
<evidence type="ECO:0000256" key="9">
    <source>
        <dbReference type="ARBA" id="ARBA00022741"/>
    </source>
</evidence>
<dbReference type="EMBL" id="UPXX01000031">
    <property type="protein sequence ID" value="VBB46676.1"/>
    <property type="molecule type" value="Genomic_DNA"/>
</dbReference>
<dbReference type="InterPro" id="IPR036637">
    <property type="entry name" value="Phosphohistidine_dom_sf"/>
</dbReference>
<dbReference type="EC" id="2.7.9.2" evidence="5"/>
<keyword evidence="7" id="KW-0808">Transferase</keyword>
<dbReference type="GO" id="GO:0008986">
    <property type="term" value="F:pyruvate, water dikinase activity"/>
    <property type="evidence" value="ECO:0007669"/>
    <property type="project" value="UniProtKB-EC"/>
</dbReference>
<dbReference type="Gene3D" id="3.30.470.20">
    <property type="entry name" value="ATP-grasp fold, B domain"/>
    <property type="match status" value="1"/>
</dbReference>
<sequence length="1061" mass="114648">MGLIADLFGREDACTLLVNLDGRIAEKYNWYKEFLVQNREALNIISELELLQEDSQGFALSAVERSYDRLFEATEKLVQALDALSGGRHKGLVRICGEVDEAIRPLFEVSPGRISGDLVLPFEDLTEDMTSVAGSKATNLAVIGNVLGLPVPAGFVVTAEAFRLFLERNDLNGPIDEMLGALTPEGGESLDPVAASIQEKILRAGLPPELEKALYQAYEALEGKTREGVRVAMRSTAVGEDTEASFAGQYKTVLNVGRAQMVEAYKTVLASKYSPRAIRYRMRSGLDDHATPMCVAAVTMIGARASGVVYSADPSGSTREGPSEVMVTATWGLGELLVSGESSPDTFYVDRETGEITRRAISPKPYRMVAAEGGGTRLEELTGRDREEPSLDDASVRALAQWGLQLERHFGAPQDMEWCRDPNGRLFILQSRPLGITQSRPQEMSGADAFEGHAVLFSGGSRASGGAASGRVLHASGIKGGSVPRDAILVVKAASPEYARFVGSLRGIITDLGSVASHLASVAREFGVPMVVQAGDATGVLKEGEEVTLVADSATVYKGVVAGLEAPVSPPGEGVFQSPVRRKMNEIMARVSPLNLTDPKSASFSPENCETIHDIIRYSHETVVKEMFGLSQEAGEEGVRSVRMTANIPVALYFVDLGAGLEKSLTTCDDITPDAIASPPMKALWRGLSHPGISWSGAVGLSARNVMALMTSGSPPQMASYVVLSDEYVNLSFKFGYHYANLDIFHSDEPDNNYISLQFGGGAGSWFGRSMRIHFLSEVLEQLGFTLNISGDLLEAVLKGYDRDSMEEALDQVGRLLAVTRLLDLAIQGRDQVEPMVKAFLAGDYNLLGDSRAALEGFYTLVGEWRAGERGGRQGWLQEGSGSGEGLSCTFKNIMGKMAGDRYQRFLDSIQAYHYFPLAVLKESHVTNATVEATLSLEGGCIDRTGGLVFGFRNFNHYFVFALDALAGSAVVFEFVKGKRVSRTEAKREVESGRGYRLSVRVQASSVECSVDGEPVLIFEARKPVEGYVGLWTKADSRVYFEDLVVKETSAAAVKTRETAG</sequence>
<comment type="pathway">
    <text evidence="3">Carbohydrate biosynthesis; gluconeogenesis.</text>
</comment>
<evidence type="ECO:0000259" key="16">
    <source>
        <dbReference type="Pfam" id="PF01326"/>
    </source>
</evidence>
<evidence type="ECO:0000256" key="1">
    <source>
        <dbReference type="ARBA" id="ARBA00001946"/>
    </source>
</evidence>
<comment type="function">
    <text evidence="2">Catalyzes the phosphorylation of pyruvate to phosphoenolpyruvate.</text>
</comment>
<evidence type="ECO:0000256" key="13">
    <source>
        <dbReference type="ARBA" id="ARBA00033470"/>
    </source>
</evidence>
<feature type="domain" description="PEP-utilising enzyme mobile" evidence="15">
    <location>
        <begin position="484"/>
        <end position="552"/>
    </location>
</feature>
<comment type="cofactor">
    <cofactor evidence="1">
        <name>Mg(2+)</name>
        <dbReference type="ChEBI" id="CHEBI:18420"/>
    </cofactor>
</comment>
<evidence type="ECO:0000259" key="15">
    <source>
        <dbReference type="Pfam" id="PF00391"/>
    </source>
</evidence>
<dbReference type="Gene3D" id="3.30.1490.20">
    <property type="entry name" value="ATP-grasp fold, A domain"/>
    <property type="match status" value="1"/>
</dbReference>
<evidence type="ECO:0000256" key="12">
    <source>
        <dbReference type="ARBA" id="ARBA00022842"/>
    </source>
</evidence>
<reference evidence="17" key="1">
    <citation type="submission" date="2018-07" db="EMBL/GenBank/DDBJ databases">
        <authorList>
            <consortium name="Genoscope - CEA"/>
            <person name="William W."/>
        </authorList>
    </citation>
    <scope>NUCLEOTIDE SEQUENCE</scope>
    <source>
        <strain evidence="17">IK1</strain>
    </source>
</reference>
<dbReference type="PANTHER" id="PTHR43030:SF1">
    <property type="entry name" value="PHOSPHOENOLPYRUVATE SYNTHASE"/>
    <property type="match status" value="1"/>
</dbReference>
<dbReference type="PANTHER" id="PTHR43030">
    <property type="entry name" value="PHOSPHOENOLPYRUVATE SYNTHASE"/>
    <property type="match status" value="1"/>
</dbReference>
<proteinExistence type="inferred from homology"/>
<evidence type="ECO:0000256" key="6">
    <source>
        <dbReference type="ARBA" id="ARBA00021623"/>
    </source>
</evidence>
<accession>A0A653AF58</accession>
<gene>
    <name evidence="17" type="ORF">TRIP_B40470</name>
</gene>
<dbReference type="UniPathway" id="UPA00138"/>
<evidence type="ECO:0000256" key="3">
    <source>
        <dbReference type="ARBA" id="ARBA00004742"/>
    </source>
</evidence>
<feature type="domain" description="Pyruvate phosphate dikinase AMP/ATP-binding" evidence="16">
    <location>
        <begin position="132"/>
        <end position="442"/>
    </location>
</feature>